<accession>A0ACC2MBE6</accession>
<gene>
    <name evidence="1" type="ORF">MRB53_004709</name>
</gene>
<organism evidence="1 2">
    <name type="scientific">Persea americana</name>
    <name type="common">Avocado</name>
    <dbReference type="NCBI Taxonomy" id="3435"/>
    <lineage>
        <taxon>Eukaryota</taxon>
        <taxon>Viridiplantae</taxon>
        <taxon>Streptophyta</taxon>
        <taxon>Embryophyta</taxon>
        <taxon>Tracheophyta</taxon>
        <taxon>Spermatophyta</taxon>
        <taxon>Magnoliopsida</taxon>
        <taxon>Magnoliidae</taxon>
        <taxon>Laurales</taxon>
        <taxon>Lauraceae</taxon>
        <taxon>Persea</taxon>
    </lineage>
</organism>
<evidence type="ECO:0000313" key="2">
    <source>
        <dbReference type="Proteomes" id="UP001234297"/>
    </source>
</evidence>
<dbReference type="EMBL" id="CM056810">
    <property type="protein sequence ID" value="KAJ8642961.1"/>
    <property type="molecule type" value="Genomic_DNA"/>
</dbReference>
<keyword evidence="2" id="KW-1185">Reference proteome</keyword>
<reference evidence="1 2" key="1">
    <citation type="journal article" date="2022" name="Hortic Res">
        <title>A haplotype resolved chromosomal level avocado genome allows analysis of novel avocado genes.</title>
        <authorList>
            <person name="Nath O."/>
            <person name="Fletcher S.J."/>
            <person name="Hayward A."/>
            <person name="Shaw L.M."/>
            <person name="Masouleh A.K."/>
            <person name="Furtado A."/>
            <person name="Henry R.J."/>
            <person name="Mitter N."/>
        </authorList>
    </citation>
    <scope>NUCLEOTIDE SEQUENCE [LARGE SCALE GENOMIC DNA]</scope>
    <source>
        <strain evidence="2">cv. Hass</strain>
    </source>
</reference>
<proteinExistence type="predicted"/>
<evidence type="ECO:0000313" key="1">
    <source>
        <dbReference type="EMBL" id="KAJ8642961.1"/>
    </source>
</evidence>
<dbReference type="Proteomes" id="UP001234297">
    <property type="component" value="Chromosome 2"/>
</dbReference>
<sequence length="351" mass="39565">MITTYEQDPDVVRWGLHLLDGDPYSNSGYCGNASEHDANLYNGENASDSLFVAERTTVENDEILAYALQEELTHLAVAAASGSSQAGEEHMQASILAQDWFGPSTRYFSSGQEVCQEEADDMGPSSSCSSPEEKSYEGEDWSSSLMLTDDFSSLDGEVGKRLNQMVPVPHVPRINGEIPSVDEEISDHQRLLDRLQIYDLVERKVEGDGNCQFRALSDQFYRTSEHHKFVRKEVVNQLKYHPEIYAGYVPMAYGDYLKKISKCGEWGDHVTLQAAADSYGIKIFVITSFKDTCYIEILPNTQKSNRVIFLSFWAEVHYNSIYPAGDMPVAETKKKKRVVSFMEQMQSCMVM</sequence>
<protein>
    <submittedName>
        <fullName evidence="1">Uncharacterized protein</fullName>
    </submittedName>
</protein>
<comment type="caution">
    <text evidence="1">The sequence shown here is derived from an EMBL/GenBank/DDBJ whole genome shotgun (WGS) entry which is preliminary data.</text>
</comment>
<name>A0ACC2MBE6_PERAE</name>